<protein>
    <submittedName>
        <fullName evidence="3">DUF1254 domain-containing protein</fullName>
    </submittedName>
</protein>
<proteinExistence type="predicted"/>
<dbReference type="Gene3D" id="2.60.40.1610">
    <property type="entry name" value="Domain of unknown function DUF1254"/>
    <property type="match status" value="1"/>
</dbReference>
<gene>
    <name evidence="3" type="ORF">NOF53_21675</name>
</gene>
<evidence type="ECO:0000256" key="1">
    <source>
        <dbReference type="SAM" id="MobiDB-lite"/>
    </source>
</evidence>
<organism evidence="3 4">
    <name type="scientific">Rhodococcus tibetensis</name>
    <dbReference type="NCBI Taxonomy" id="2965064"/>
    <lineage>
        <taxon>Bacteria</taxon>
        <taxon>Bacillati</taxon>
        <taxon>Actinomycetota</taxon>
        <taxon>Actinomycetes</taxon>
        <taxon>Mycobacteriales</taxon>
        <taxon>Nocardiaceae</taxon>
        <taxon>Rhodococcus</taxon>
    </lineage>
</organism>
<reference evidence="3 4" key="1">
    <citation type="submission" date="2022-07" db="EMBL/GenBank/DDBJ databases">
        <title>Degradation activity of malathion, p-nitrophenol and potential low-temperature adaptation strategy of Rhodococcus sp. FXJ9.536.</title>
        <authorList>
            <person name="Huang J."/>
            <person name="Huang Y."/>
        </authorList>
    </citation>
    <scope>NUCLEOTIDE SEQUENCE [LARGE SCALE GENOMIC DNA]</scope>
    <source>
        <strain evidence="3 4">FXJ9.536</strain>
    </source>
</reference>
<evidence type="ECO:0000313" key="3">
    <source>
        <dbReference type="EMBL" id="MCQ4121738.1"/>
    </source>
</evidence>
<evidence type="ECO:0000259" key="2">
    <source>
        <dbReference type="Pfam" id="PF06863"/>
    </source>
</evidence>
<dbReference type="InterPro" id="IPR010679">
    <property type="entry name" value="DUF1254"/>
</dbReference>
<dbReference type="PANTHER" id="PTHR36509">
    <property type="entry name" value="BLL3101 PROTEIN"/>
    <property type="match status" value="1"/>
</dbReference>
<feature type="compositionally biased region" description="Basic residues" evidence="1">
    <location>
        <begin position="238"/>
        <end position="255"/>
    </location>
</feature>
<feature type="region of interest" description="Disordered" evidence="1">
    <location>
        <begin position="231"/>
        <end position="263"/>
    </location>
</feature>
<keyword evidence="4" id="KW-1185">Reference proteome</keyword>
<dbReference type="EMBL" id="JANFQF010000021">
    <property type="protein sequence ID" value="MCQ4121738.1"/>
    <property type="molecule type" value="Genomic_DNA"/>
</dbReference>
<feature type="domain" description="DUF1254" evidence="2">
    <location>
        <begin position="64"/>
        <end position="193"/>
    </location>
</feature>
<dbReference type="InterPro" id="IPR037050">
    <property type="entry name" value="DUF1254_sf"/>
</dbReference>
<name>A0ABT1QJB2_9NOCA</name>
<dbReference type="PANTHER" id="PTHR36509:SF2">
    <property type="entry name" value="BLL3101 PROTEIN"/>
    <property type="match status" value="1"/>
</dbReference>
<dbReference type="Pfam" id="PF06863">
    <property type="entry name" value="DUF1254"/>
    <property type="match status" value="1"/>
</dbReference>
<dbReference type="Proteomes" id="UP001524501">
    <property type="component" value="Unassembled WGS sequence"/>
</dbReference>
<sequence length="263" mass="28616">MWLLQLPQRRTGGEAANGQEKVLGAELQELAAKAWMYGFPQVFDLDQVNRFVSEGKGSLDAGPFNWFSHARTLAGPRDTFVSVNNDTICSIAQMDLTHGPQLLTVPDTGGTYYVLQFVDAWTNNFAYVGKRATGTSAGTYRLTGPGWEAGVLEGATRISFPTAVGSIIGRWACEGEDDLPRVQELQSGLALTPVGDHDPASGLPTPDPNVPEELAFWEKLRVYALAYPPAPGTSWCSRRSRRSGCSKSGRPRTSKRLPISRPC</sequence>
<dbReference type="SUPFAM" id="SSF160935">
    <property type="entry name" value="VPA0735-like"/>
    <property type="match status" value="1"/>
</dbReference>
<comment type="caution">
    <text evidence="3">The sequence shown here is derived from an EMBL/GenBank/DDBJ whole genome shotgun (WGS) entry which is preliminary data.</text>
</comment>
<accession>A0ABT1QJB2</accession>
<evidence type="ECO:0000313" key="4">
    <source>
        <dbReference type="Proteomes" id="UP001524501"/>
    </source>
</evidence>